<dbReference type="Pfam" id="PF13343">
    <property type="entry name" value="SBP_bac_6"/>
    <property type="match status" value="1"/>
</dbReference>
<evidence type="ECO:0000256" key="1">
    <source>
        <dbReference type="ARBA" id="ARBA00022729"/>
    </source>
</evidence>
<dbReference type="AlphaFoldDB" id="A0AAD5LQV2"/>
<evidence type="ECO:0000313" key="4">
    <source>
        <dbReference type="Proteomes" id="UP001209570"/>
    </source>
</evidence>
<organism evidence="3 4">
    <name type="scientific">Pythium insidiosum</name>
    <name type="common">Pythiosis disease agent</name>
    <dbReference type="NCBI Taxonomy" id="114742"/>
    <lineage>
        <taxon>Eukaryota</taxon>
        <taxon>Sar</taxon>
        <taxon>Stramenopiles</taxon>
        <taxon>Oomycota</taxon>
        <taxon>Peronosporomycetes</taxon>
        <taxon>Pythiales</taxon>
        <taxon>Pythiaceae</taxon>
        <taxon>Pythium</taxon>
    </lineage>
</organism>
<proteinExistence type="predicted"/>
<name>A0AAD5LQV2_PYTIN</name>
<dbReference type="EMBL" id="JAKCXM010001558">
    <property type="protein sequence ID" value="KAJ0390847.1"/>
    <property type="molecule type" value="Genomic_DNA"/>
</dbReference>
<dbReference type="Proteomes" id="UP001209570">
    <property type="component" value="Unassembled WGS sequence"/>
</dbReference>
<dbReference type="PANTHER" id="PTHR30006:SF2">
    <property type="entry name" value="ABC TRANSPORTER SUBSTRATE-BINDING PROTEIN"/>
    <property type="match status" value="1"/>
</dbReference>
<dbReference type="PROSITE" id="PS51257">
    <property type="entry name" value="PROKAR_LIPOPROTEIN"/>
    <property type="match status" value="1"/>
</dbReference>
<comment type="caution">
    <text evidence="3">The sequence shown here is derived from an EMBL/GenBank/DDBJ whole genome shotgun (WGS) entry which is preliminary data.</text>
</comment>
<evidence type="ECO:0000256" key="2">
    <source>
        <dbReference type="SAM" id="SignalP"/>
    </source>
</evidence>
<dbReference type="SUPFAM" id="SSF53850">
    <property type="entry name" value="Periplasmic binding protein-like II"/>
    <property type="match status" value="1"/>
</dbReference>
<protein>
    <recommendedName>
        <fullName evidence="5">ABC transporter</fullName>
    </recommendedName>
</protein>
<sequence length="338" mass="37507">MKFLSLTPLIALLAASPAVFSASCNAERDTTTKVAEETKTLDQLYDDAVKEGGRLVVYHGGDTSDQQDSVANAFRQAFPKVNLTMIVDYSKYHNARIDNQLETNSLVPDVVALQTLQDYPRWKREGKLMAYKPAGASQVFEGFSDPDGTWTSHAVYTFSYFYDEAQLAAKGLPVPKTAEDLADPKYRDHIASAYPHDDDATLYVYAQYIKAYGWDWVRRMAEQKIEFRRGSHTPSVAVTEGRKAIGVAGPAPFGSATVRVRVGHNETSDYLAWGQRMAILAKAPHPAAAKLFLNWIISREVQTTVMGGFSSRRDVASEYEKSTGVVQPWNIPPGDLLR</sequence>
<dbReference type="PANTHER" id="PTHR30006">
    <property type="entry name" value="THIAMINE-BINDING PERIPLASMIC PROTEIN-RELATED"/>
    <property type="match status" value="1"/>
</dbReference>
<feature type="signal peptide" evidence="2">
    <location>
        <begin position="1"/>
        <end position="26"/>
    </location>
</feature>
<reference evidence="3" key="1">
    <citation type="submission" date="2021-12" db="EMBL/GenBank/DDBJ databases">
        <title>Prjna785345.</title>
        <authorList>
            <person name="Rujirawat T."/>
            <person name="Krajaejun T."/>
        </authorList>
    </citation>
    <scope>NUCLEOTIDE SEQUENCE</scope>
    <source>
        <strain evidence="3">Pi057C3</strain>
    </source>
</reference>
<gene>
    <name evidence="3" type="ORF">P43SY_010490</name>
</gene>
<evidence type="ECO:0000313" key="3">
    <source>
        <dbReference type="EMBL" id="KAJ0390847.1"/>
    </source>
</evidence>
<feature type="chain" id="PRO_5041994438" description="ABC transporter" evidence="2">
    <location>
        <begin position="27"/>
        <end position="338"/>
    </location>
</feature>
<dbReference type="Gene3D" id="3.40.190.10">
    <property type="entry name" value="Periplasmic binding protein-like II"/>
    <property type="match status" value="2"/>
</dbReference>
<keyword evidence="1 2" id="KW-0732">Signal</keyword>
<evidence type="ECO:0008006" key="5">
    <source>
        <dbReference type="Google" id="ProtNLM"/>
    </source>
</evidence>
<keyword evidence="4" id="KW-1185">Reference proteome</keyword>
<accession>A0AAD5LQV2</accession>